<dbReference type="InterPro" id="IPR013974">
    <property type="entry name" value="SAF"/>
</dbReference>
<name>A0A3M8K5W8_9CORY</name>
<reference evidence="2 3" key="1">
    <citation type="submission" date="2018-02" db="EMBL/GenBank/DDBJ databases">
        <title>Corynebacterium alimpuense sp. nov., a marine obligate actinomycete isolated from sediments of Valparaiso bay, Chile.</title>
        <authorList>
            <person name="Claverias F."/>
            <person name="Gonzales-Siles L."/>
            <person name="Salva-Serra F."/>
            <person name="Inganaes E."/>
            <person name="Molin K."/>
            <person name="Cumsille A."/>
            <person name="Undabarrena A."/>
            <person name="Couve E."/>
            <person name="Moore E.R.B."/>
            <person name="Gomila M."/>
            <person name="Camara B."/>
        </authorList>
    </citation>
    <scope>NUCLEOTIDE SEQUENCE [LARGE SCALE GENOMIC DNA]</scope>
    <source>
        <strain evidence="2 3">CCUG 69366</strain>
    </source>
</reference>
<dbReference type="SMART" id="SM00858">
    <property type="entry name" value="SAF"/>
    <property type="match status" value="1"/>
</dbReference>
<comment type="caution">
    <text evidence="2">The sequence shown here is derived from an EMBL/GenBank/DDBJ whole genome shotgun (WGS) entry which is preliminary data.</text>
</comment>
<gene>
    <name evidence="2" type="ORF">C5L39_08930</name>
</gene>
<dbReference type="EMBL" id="PTJO01000005">
    <property type="protein sequence ID" value="RNE48601.1"/>
    <property type="molecule type" value="Genomic_DNA"/>
</dbReference>
<organism evidence="2 3">
    <name type="scientific">Corynebacterium alimapuense</name>
    <dbReference type="NCBI Taxonomy" id="1576874"/>
    <lineage>
        <taxon>Bacteria</taxon>
        <taxon>Bacillati</taxon>
        <taxon>Actinomycetota</taxon>
        <taxon>Actinomycetes</taxon>
        <taxon>Mycobacteriales</taxon>
        <taxon>Corynebacteriaceae</taxon>
        <taxon>Corynebacterium</taxon>
    </lineage>
</organism>
<sequence length="209" mass="21501">MRFESLRHVLSTPGWRRSMLLRRSGASLLLAGALALALLDSLAQEPQALVFERALAAGETASEQDVALVDVPAHLVPATALINPSDVDGQVVVAAAAVGEVATKDRFLDPSGAHFSTGEITHLVPLRLAEPEVIPLLHHGDTVTIVSQAPEDGSTQVIATGGRIILASAQEQPGTLLIALPAHAASEVAAASLNTALAVVLTGERATGS</sequence>
<protein>
    <recommendedName>
        <fullName evidence="1">SAF domain-containing protein</fullName>
    </recommendedName>
</protein>
<evidence type="ECO:0000259" key="1">
    <source>
        <dbReference type="SMART" id="SM00858"/>
    </source>
</evidence>
<evidence type="ECO:0000313" key="3">
    <source>
        <dbReference type="Proteomes" id="UP000266975"/>
    </source>
</evidence>
<accession>A0A3M8K5W8</accession>
<keyword evidence="3" id="KW-1185">Reference proteome</keyword>
<feature type="domain" description="SAF" evidence="1">
    <location>
        <begin position="46"/>
        <end position="108"/>
    </location>
</feature>
<dbReference type="AlphaFoldDB" id="A0A3M8K5W8"/>
<dbReference type="RefSeq" id="WP_123048532.1">
    <property type="nucleotide sequence ID" value="NZ_PTJO01000005.1"/>
</dbReference>
<dbReference type="Proteomes" id="UP000266975">
    <property type="component" value="Unassembled WGS sequence"/>
</dbReference>
<dbReference type="Pfam" id="PF08666">
    <property type="entry name" value="SAF"/>
    <property type="match status" value="1"/>
</dbReference>
<proteinExistence type="predicted"/>
<dbReference type="CDD" id="cd11614">
    <property type="entry name" value="SAF_CpaB_FlgA_like"/>
    <property type="match status" value="1"/>
</dbReference>
<dbReference type="OrthoDB" id="4410346at2"/>
<evidence type="ECO:0000313" key="2">
    <source>
        <dbReference type="EMBL" id="RNE48601.1"/>
    </source>
</evidence>